<evidence type="ECO:0000256" key="10">
    <source>
        <dbReference type="ARBA" id="ARBA00022777"/>
    </source>
</evidence>
<dbReference type="RefSeq" id="WP_188526603.1">
    <property type="nucleotide sequence ID" value="NZ_BMGI01000001.1"/>
</dbReference>
<dbReference type="SMART" id="SM00388">
    <property type="entry name" value="HisKA"/>
    <property type="match status" value="1"/>
</dbReference>
<keyword evidence="20" id="KW-1185">Reference proteome</keyword>
<dbReference type="InterPro" id="IPR004358">
    <property type="entry name" value="Sig_transdc_His_kin-like_C"/>
</dbReference>
<dbReference type="InterPro" id="IPR036097">
    <property type="entry name" value="HisK_dim/P_sf"/>
</dbReference>
<dbReference type="Gene3D" id="1.10.8.500">
    <property type="entry name" value="HAMP domain in histidine kinase"/>
    <property type="match status" value="1"/>
</dbReference>
<dbReference type="Proteomes" id="UP000617355">
    <property type="component" value="Unassembled WGS sequence"/>
</dbReference>
<dbReference type="GO" id="GO:0016301">
    <property type="term" value="F:kinase activity"/>
    <property type="evidence" value="ECO:0007669"/>
    <property type="project" value="UniProtKB-KW"/>
</dbReference>
<evidence type="ECO:0000256" key="15">
    <source>
        <dbReference type="SAM" id="MobiDB-lite"/>
    </source>
</evidence>
<evidence type="ECO:0000256" key="3">
    <source>
        <dbReference type="ARBA" id="ARBA00012438"/>
    </source>
</evidence>
<feature type="compositionally biased region" description="Basic and acidic residues" evidence="15">
    <location>
        <begin position="462"/>
        <end position="474"/>
    </location>
</feature>
<evidence type="ECO:0000256" key="13">
    <source>
        <dbReference type="ARBA" id="ARBA00023012"/>
    </source>
</evidence>
<protein>
    <recommendedName>
        <fullName evidence="3">histidine kinase</fullName>
        <ecNumber evidence="3">2.7.13.3</ecNumber>
    </recommendedName>
</protein>
<evidence type="ECO:0000259" key="17">
    <source>
        <dbReference type="PROSITE" id="PS50109"/>
    </source>
</evidence>
<evidence type="ECO:0000256" key="12">
    <source>
        <dbReference type="ARBA" id="ARBA00022989"/>
    </source>
</evidence>
<dbReference type="PANTHER" id="PTHR44936:SF5">
    <property type="entry name" value="SENSOR HISTIDINE KINASE ENVZ"/>
    <property type="match status" value="1"/>
</dbReference>
<comment type="subcellular location">
    <subcellularLocation>
        <location evidence="2">Cell inner membrane</location>
        <topology evidence="2">Multi-pass membrane protein</topology>
    </subcellularLocation>
</comment>
<keyword evidence="11" id="KW-0067">ATP-binding</keyword>
<dbReference type="EC" id="2.7.13.3" evidence="3"/>
<keyword evidence="8 16" id="KW-0812">Transmembrane</keyword>
<evidence type="ECO:0000313" key="20">
    <source>
        <dbReference type="Proteomes" id="UP000617355"/>
    </source>
</evidence>
<dbReference type="Gene3D" id="1.10.287.130">
    <property type="match status" value="1"/>
</dbReference>
<evidence type="ECO:0000259" key="18">
    <source>
        <dbReference type="PROSITE" id="PS50885"/>
    </source>
</evidence>
<feature type="domain" description="Histidine kinase" evidence="17">
    <location>
        <begin position="264"/>
        <end position="460"/>
    </location>
</feature>
<keyword evidence="7" id="KW-0808">Transferase</keyword>
<dbReference type="InterPro" id="IPR036890">
    <property type="entry name" value="HATPase_C_sf"/>
</dbReference>
<dbReference type="InterPro" id="IPR005467">
    <property type="entry name" value="His_kinase_dom"/>
</dbReference>
<dbReference type="InterPro" id="IPR003660">
    <property type="entry name" value="HAMP_dom"/>
</dbReference>
<evidence type="ECO:0000256" key="16">
    <source>
        <dbReference type="SAM" id="Phobius"/>
    </source>
</evidence>
<evidence type="ECO:0000256" key="11">
    <source>
        <dbReference type="ARBA" id="ARBA00022840"/>
    </source>
</evidence>
<evidence type="ECO:0000256" key="5">
    <source>
        <dbReference type="ARBA" id="ARBA00022519"/>
    </source>
</evidence>
<dbReference type="CDD" id="cd06225">
    <property type="entry name" value="HAMP"/>
    <property type="match status" value="1"/>
</dbReference>
<evidence type="ECO:0000256" key="8">
    <source>
        <dbReference type="ARBA" id="ARBA00022692"/>
    </source>
</evidence>
<dbReference type="InterPro" id="IPR003594">
    <property type="entry name" value="HATPase_dom"/>
</dbReference>
<feature type="transmembrane region" description="Helical" evidence="16">
    <location>
        <begin position="181"/>
        <end position="203"/>
    </location>
</feature>
<evidence type="ECO:0000256" key="1">
    <source>
        <dbReference type="ARBA" id="ARBA00000085"/>
    </source>
</evidence>
<keyword evidence="9" id="KW-0547">Nucleotide-binding</keyword>
<evidence type="ECO:0000256" key="7">
    <source>
        <dbReference type="ARBA" id="ARBA00022679"/>
    </source>
</evidence>
<dbReference type="PANTHER" id="PTHR44936">
    <property type="entry name" value="SENSOR PROTEIN CREC"/>
    <property type="match status" value="1"/>
</dbReference>
<keyword evidence="6" id="KW-0597">Phosphoprotein</keyword>
<evidence type="ECO:0000256" key="14">
    <source>
        <dbReference type="ARBA" id="ARBA00023136"/>
    </source>
</evidence>
<evidence type="ECO:0000256" key="2">
    <source>
        <dbReference type="ARBA" id="ARBA00004429"/>
    </source>
</evidence>
<dbReference type="CDD" id="cd00075">
    <property type="entry name" value="HATPase"/>
    <property type="match status" value="1"/>
</dbReference>
<dbReference type="SUPFAM" id="SSF158472">
    <property type="entry name" value="HAMP domain-like"/>
    <property type="match status" value="1"/>
</dbReference>
<dbReference type="EMBL" id="BMGI01000001">
    <property type="protein sequence ID" value="GGD28868.1"/>
    <property type="molecule type" value="Genomic_DNA"/>
</dbReference>
<evidence type="ECO:0000313" key="19">
    <source>
        <dbReference type="EMBL" id="GGD28868.1"/>
    </source>
</evidence>
<dbReference type="CDD" id="cd00082">
    <property type="entry name" value="HisKA"/>
    <property type="match status" value="1"/>
</dbReference>
<dbReference type="InterPro" id="IPR050980">
    <property type="entry name" value="2C_sensor_his_kinase"/>
</dbReference>
<comment type="catalytic activity">
    <reaction evidence="1">
        <text>ATP + protein L-histidine = ADP + protein N-phospho-L-histidine.</text>
        <dbReference type="EC" id="2.7.13.3"/>
    </reaction>
</comment>
<gene>
    <name evidence="19" type="ORF">GCM10011358_11200</name>
</gene>
<organism evidence="19 20">
    <name type="scientific">Sinisalibacter lacisalsi</name>
    <dbReference type="NCBI Taxonomy" id="1526570"/>
    <lineage>
        <taxon>Bacteria</taxon>
        <taxon>Pseudomonadati</taxon>
        <taxon>Pseudomonadota</taxon>
        <taxon>Alphaproteobacteria</taxon>
        <taxon>Rhodobacterales</taxon>
        <taxon>Roseobacteraceae</taxon>
        <taxon>Sinisalibacter</taxon>
    </lineage>
</organism>
<proteinExistence type="predicted"/>
<dbReference type="PROSITE" id="PS50885">
    <property type="entry name" value="HAMP"/>
    <property type="match status" value="1"/>
</dbReference>
<dbReference type="InterPro" id="IPR003661">
    <property type="entry name" value="HisK_dim/P_dom"/>
</dbReference>
<reference evidence="20" key="1">
    <citation type="journal article" date="2019" name="Int. J. Syst. Evol. Microbiol.">
        <title>The Global Catalogue of Microorganisms (GCM) 10K type strain sequencing project: providing services to taxonomists for standard genome sequencing and annotation.</title>
        <authorList>
            <consortium name="The Broad Institute Genomics Platform"/>
            <consortium name="The Broad Institute Genome Sequencing Center for Infectious Disease"/>
            <person name="Wu L."/>
            <person name="Ma J."/>
        </authorList>
    </citation>
    <scope>NUCLEOTIDE SEQUENCE [LARGE SCALE GENOMIC DNA]</scope>
    <source>
        <strain evidence="20">CGMCC 1.12922</strain>
    </source>
</reference>
<dbReference type="Pfam" id="PF00512">
    <property type="entry name" value="HisKA"/>
    <property type="match status" value="1"/>
</dbReference>
<keyword evidence="4" id="KW-1003">Cell membrane</keyword>
<dbReference type="SMART" id="SM00387">
    <property type="entry name" value="HATPase_c"/>
    <property type="match status" value="1"/>
</dbReference>
<feature type="transmembrane region" description="Helical" evidence="16">
    <location>
        <begin position="12"/>
        <end position="33"/>
    </location>
</feature>
<sequence>MTRRWLGSLRTQLVVLILGALVIAQAVSLWLFVDERSLAVRAALGFEAAGRAANVVRLLEEAPPDLAGSIVRAANSPLVRFDLAPDPSVTVPDHHHADYIETRVRALLDEGMSRDVRVNLRETAVPLHPIPNLTSQMAELHQEMMRGQMQAVEMTLSIALAGGQWLNVATRFERPPLQWPLSSFLTFGLTAALILIAVFWFVITRLTGPLRHLSGAAERLGRGDAVDALPFAGPNEVRDLTRAFNRMQERLTRFVADRTRILAAVSHDLRSPLTAMRFDAELVEDHETRESLIASIDEMQMMTEATLTFAEGLAGHEPSETVELADWLEALAHDMVTPFDLAGGPPLQVRIRPLSLRRAIRNIAENAIRYGGGAKVGWRRVGDDLVIEVSDNGPGIPDEKLEEVFAPFYRLEASRSLETGGHGLGLAIARAIVRAHGGDIQLENRPEGGLTAAISIPLADDLTVKDETQQKDEQNETNSSHDTSGPRGADTGRSGPQGKFARRI</sequence>
<feature type="region of interest" description="Disordered" evidence="15">
    <location>
        <begin position="461"/>
        <end position="504"/>
    </location>
</feature>
<feature type="domain" description="HAMP" evidence="18">
    <location>
        <begin position="204"/>
        <end position="256"/>
    </location>
</feature>
<dbReference type="PRINTS" id="PR00344">
    <property type="entry name" value="BCTRLSENSOR"/>
</dbReference>
<dbReference type="Pfam" id="PF00672">
    <property type="entry name" value="HAMP"/>
    <property type="match status" value="1"/>
</dbReference>
<dbReference type="PROSITE" id="PS50109">
    <property type="entry name" value="HIS_KIN"/>
    <property type="match status" value="1"/>
</dbReference>
<dbReference type="SUPFAM" id="SSF55874">
    <property type="entry name" value="ATPase domain of HSP90 chaperone/DNA topoisomerase II/histidine kinase"/>
    <property type="match status" value="1"/>
</dbReference>
<keyword evidence="14 16" id="KW-0472">Membrane</keyword>
<dbReference type="Gene3D" id="3.30.565.10">
    <property type="entry name" value="Histidine kinase-like ATPase, C-terminal domain"/>
    <property type="match status" value="1"/>
</dbReference>
<evidence type="ECO:0000256" key="4">
    <source>
        <dbReference type="ARBA" id="ARBA00022475"/>
    </source>
</evidence>
<dbReference type="SMART" id="SM00304">
    <property type="entry name" value="HAMP"/>
    <property type="match status" value="1"/>
</dbReference>
<evidence type="ECO:0000256" key="6">
    <source>
        <dbReference type="ARBA" id="ARBA00022553"/>
    </source>
</evidence>
<dbReference type="SUPFAM" id="SSF47384">
    <property type="entry name" value="Homodimeric domain of signal transducing histidine kinase"/>
    <property type="match status" value="1"/>
</dbReference>
<keyword evidence="13" id="KW-0902">Two-component regulatory system</keyword>
<evidence type="ECO:0000256" key="9">
    <source>
        <dbReference type="ARBA" id="ARBA00022741"/>
    </source>
</evidence>
<name>A0ABQ1QJ53_9RHOB</name>
<dbReference type="Pfam" id="PF02518">
    <property type="entry name" value="HATPase_c"/>
    <property type="match status" value="1"/>
</dbReference>
<comment type="caution">
    <text evidence="19">The sequence shown here is derived from an EMBL/GenBank/DDBJ whole genome shotgun (WGS) entry which is preliminary data.</text>
</comment>
<accession>A0ABQ1QJ53</accession>
<keyword evidence="12 16" id="KW-1133">Transmembrane helix</keyword>
<keyword evidence="10 19" id="KW-0418">Kinase</keyword>
<keyword evidence="5" id="KW-0997">Cell inner membrane</keyword>